<reference evidence="2 3" key="1">
    <citation type="submission" date="2020-02" db="EMBL/GenBank/DDBJ databases">
        <title>Draft genome sequence of Lactococcus sp. Hs20B0-1.</title>
        <authorList>
            <person name="Noda S."/>
            <person name="Yuki M."/>
            <person name="Ohkuma M."/>
        </authorList>
    </citation>
    <scope>NUCLEOTIDE SEQUENCE [LARGE SCALE GENOMIC DNA]</scope>
    <source>
        <strain evidence="2 3">Hs20B0-1</strain>
    </source>
</reference>
<feature type="transmembrane region" description="Helical" evidence="1">
    <location>
        <begin position="5"/>
        <end position="24"/>
    </location>
</feature>
<keyword evidence="1" id="KW-0812">Transmembrane</keyword>
<evidence type="ECO:0000313" key="3">
    <source>
        <dbReference type="Proteomes" id="UP000475928"/>
    </source>
</evidence>
<sequence>MSILFLIFIMIVVYAVIYLTMFVFNDDLTTFFKIILGFPLAGMIIAAGFIFIDSTMKIKSPETDKTIVVARSAYVDDLVKEYNQSSNQLIELKLKKITPKTKIEVNHLKVAKKEVPQEVTDFANKIIDLNSTFYDNLHNNVKPIMSDKMNEENKYLTSVIGSRSVMGSSNIFTPNDKFDYSFNSSVTPYNPDFHYSISMSQDDSPVGILYFSFDNNTKKINIENVVWTKSIQGYAF</sequence>
<name>A0A6A0B8U6_9LACT</name>
<evidence type="ECO:0000256" key="1">
    <source>
        <dbReference type="SAM" id="Phobius"/>
    </source>
</evidence>
<feature type="transmembrane region" description="Helical" evidence="1">
    <location>
        <begin position="30"/>
        <end position="52"/>
    </location>
</feature>
<dbReference type="AlphaFoldDB" id="A0A6A0B8U6"/>
<comment type="caution">
    <text evidence="2">The sequence shown here is derived from an EMBL/GenBank/DDBJ whole genome shotgun (WGS) entry which is preliminary data.</text>
</comment>
<dbReference type="Proteomes" id="UP000475928">
    <property type="component" value="Unassembled WGS sequence"/>
</dbReference>
<evidence type="ECO:0000313" key="2">
    <source>
        <dbReference type="EMBL" id="GFH41266.1"/>
    </source>
</evidence>
<keyword evidence="1" id="KW-0472">Membrane</keyword>
<dbReference type="EMBL" id="BLLH01000011">
    <property type="protein sequence ID" value="GFH41266.1"/>
    <property type="molecule type" value="Genomic_DNA"/>
</dbReference>
<proteinExistence type="predicted"/>
<dbReference type="RefSeq" id="WP_172357561.1">
    <property type="nucleotide sequence ID" value="NZ_BLLH01000011.1"/>
</dbReference>
<keyword evidence="1" id="KW-1133">Transmembrane helix</keyword>
<protein>
    <submittedName>
        <fullName evidence="2">Uncharacterized protein</fullName>
    </submittedName>
</protein>
<gene>
    <name evidence="2" type="ORF">Hs20B_16640</name>
</gene>
<accession>A0A6A0B8U6</accession>
<keyword evidence="3" id="KW-1185">Reference proteome</keyword>
<organism evidence="2 3">
    <name type="scientific">Pseudolactococcus insecticola</name>
    <dbReference type="NCBI Taxonomy" id="2709158"/>
    <lineage>
        <taxon>Bacteria</taxon>
        <taxon>Bacillati</taxon>
        <taxon>Bacillota</taxon>
        <taxon>Bacilli</taxon>
        <taxon>Lactobacillales</taxon>
        <taxon>Streptococcaceae</taxon>
        <taxon>Pseudolactococcus</taxon>
    </lineage>
</organism>